<evidence type="ECO:0000313" key="12">
    <source>
        <dbReference type="Proteomes" id="UP000198688"/>
    </source>
</evidence>
<evidence type="ECO:0000256" key="7">
    <source>
        <dbReference type="ARBA" id="ARBA00023136"/>
    </source>
</evidence>
<feature type="transmembrane region" description="Helical" evidence="9">
    <location>
        <begin position="173"/>
        <end position="193"/>
    </location>
</feature>
<feature type="transmembrane region" description="Helical" evidence="9">
    <location>
        <begin position="235"/>
        <end position="257"/>
    </location>
</feature>
<sequence length="519" mass="55903">MCGDAGGGDGLSKTQTTTRPEAGTAAPPVTPPVRAGRPRPWVALRLTRFLPAGLTGALMLGVGLVHAGRPVLSWDEVTSAEVASRSVPQIVDLIPHLDAVFGFYYLLLHWWTALAGTSETALRLPSIVAMAGAVAVAAELGRRLFTPMTGLVTGLILCMIPNTSRYAAEARSYAFACFFAVLALLLLLEAIQRGQRKRWLWYGLSVLFLGLFHLVALTTLVAHAAFVALHRRSRLPVWAGTVTAALLPLAPIAWFGLHQQDAQLHWVEPLNLRRLHSMPGEIAGSREVVWFLIGMAVLVSWRPLRRLAPVALFAIGPLAVLAVVSVLFSPMWVARYLLVVLAPLAMLAAVALTGGRDGWPRFTVLRVVTALLLLGAIAIPGQRAVRAATAKTGPDYRSAAAVVLDRAAPGDVIVYPARNRSTRAGMDYYLRDRGPAGVAPADPLVRVPSAETGWLIATEHTAAAAHVTGAARIWIVVGDVRPDPLTARPDLRPLLTADYRRSGLWHEKRATVGLYELRP</sequence>
<name>A0A1H2DF92_9ACTN</name>
<keyword evidence="5 9" id="KW-0812">Transmembrane</keyword>
<dbReference type="InterPro" id="IPR050297">
    <property type="entry name" value="LipidA_mod_glycosyltrf_83"/>
</dbReference>
<comment type="subcellular location">
    <subcellularLocation>
        <location evidence="1">Cell membrane</location>
        <topology evidence="1">Multi-pass membrane protein</topology>
    </subcellularLocation>
</comment>
<dbReference type="Pfam" id="PF13231">
    <property type="entry name" value="PMT_2"/>
    <property type="match status" value="1"/>
</dbReference>
<dbReference type="InterPro" id="IPR038731">
    <property type="entry name" value="RgtA/B/C-like"/>
</dbReference>
<dbReference type="PANTHER" id="PTHR33908:SF11">
    <property type="entry name" value="MEMBRANE PROTEIN"/>
    <property type="match status" value="1"/>
</dbReference>
<keyword evidence="2" id="KW-1003">Cell membrane</keyword>
<evidence type="ECO:0000256" key="6">
    <source>
        <dbReference type="ARBA" id="ARBA00022989"/>
    </source>
</evidence>
<feature type="transmembrane region" description="Helical" evidence="9">
    <location>
        <begin position="199"/>
        <end position="228"/>
    </location>
</feature>
<evidence type="ECO:0000259" key="10">
    <source>
        <dbReference type="Pfam" id="PF13231"/>
    </source>
</evidence>
<evidence type="ECO:0000256" key="8">
    <source>
        <dbReference type="SAM" id="MobiDB-lite"/>
    </source>
</evidence>
<dbReference type="GO" id="GO:0005886">
    <property type="term" value="C:plasma membrane"/>
    <property type="evidence" value="ECO:0007669"/>
    <property type="project" value="UniProtKB-SubCell"/>
</dbReference>
<keyword evidence="12" id="KW-1185">Reference proteome</keyword>
<accession>A0A1H2DF92</accession>
<feature type="transmembrane region" description="Helical" evidence="9">
    <location>
        <begin position="282"/>
        <end position="301"/>
    </location>
</feature>
<evidence type="ECO:0000256" key="9">
    <source>
        <dbReference type="SAM" id="Phobius"/>
    </source>
</evidence>
<evidence type="ECO:0000256" key="1">
    <source>
        <dbReference type="ARBA" id="ARBA00004651"/>
    </source>
</evidence>
<dbReference type="Proteomes" id="UP000198688">
    <property type="component" value="Chromosome I"/>
</dbReference>
<reference evidence="11 12" key="1">
    <citation type="submission" date="2016-10" db="EMBL/GenBank/DDBJ databases">
        <authorList>
            <person name="de Groot N.N."/>
        </authorList>
    </citation>
    <scope>NUCLEOTIDE SEQUENCE [LARGE SCALE GENOMIC DNA]</scope>
    <source>
        <strain evidence="11 12">DSM 43941</strain>
    </source>
</reference>
<keyword evidence="3 11" id="KW-0328">Glycosyltransferase</keyword>
<evidence type="ECO:0000256" key="5">
    <source>
        <dbReference type="ARBA" id="ARBA00022692"/>
    </source>
</evidence>
<feature type="compositionally biased region" description="Low complexity" evidence="8">
    <location>
        <begin position="22"/>
        <end position="36"/>
    </location>
</feature>
<feature type="transmembrane region" description="Helical" evidence="9">
    <location>
        <begin position="334"/>
        <end position="352"/>
    </location>
</feature>
<feature type="transmembrane region" description="Helical" evidence="9">
    <location>
        <begin position="308"/>
        <end position="328"/>
    </location>
</feature>
<evidence type="ECO:0000256" key="2">
    <source>
        <dbReference type="ARBA" id="ARBA00022475"/>
    </source>
</evidence>
<protein>
    <submittedName>
        <fullName evidence="11">Mannosyltransferase</fullName>
    </submittedName>
</protein>
<organism evidence="11 12">
    <name type="scientific">Actinoplanes derwentensis</name>
    <dbReference type="NCBI Taxonomy" id="113562"/>
    <lineage>
        <taxon>Bacteria</taxon>
        <taxon>Bacillati</taxon>
        <taxon>Actinomycetota</taxon>
        <taxon>Actinomycetes</taxon>
        <taxon>Micromonosporales</taxon>
        <taxon>Micromonosporaceae</taxon>
        <taxon>Actinoplanes</taxon>
    </lineage>
</organism>
<feature type="compositionally biased region" description="Gly residues" evidence="8">
    <location>
        <begin position="1"/>
        <end position="10"/>
    </location>
</feature>
<feature type="domain" description="Glycosyltransferase RgtA/B/C/D-like" evidence="10">
    <location>
        <begin position="106"/>
        <end position="253"/>
    </location>
</feature>
<dbReference type="PANTHER" id="PTHR33908">
    <property type="entry name" value="MANNOSYLTRANSFERASE YKCB-RELATED"/>
    <property type="match status" value="1"/>
</dbReference>
<keyword evidence="7 9" id="KW-0472">Membrane</keyword>
<feature type="region of interest" description="Disordered" evidence="8">
    <location>
        <begin position="1"/>
        <end position="36"/>
    </location>
</feature>
<proteinExistence type="predicted"/>
<dbReference type="AlphaFoldDB" id="A0A1H2DF92"/>
<dbReference type="GO" id="GO:0016763">
    <property type="term" value="F:pentosyltransferase activity"/>
    <property type="evidence" value="ECO:0007669"/>
    <property type="project" value="TreeGrafter"/>
</dbReference>
<evidence type="ECO:0000313" key="11">
    <source>
        <dbReference type="EMBL" id="SDT81257.1"/>
    </source>
</evidence>
<keyword evidence="4 11" id="KW-0808">Transferase</keyword>
<keyword evidence="6 9" id="KW-1133">Transmembrane helix</keyword>
<dbReference type="EMBL" id="LT629758">
    <property type="protein sequence ID" value="SDT81257.1"/>
    <property type="molecule type" value="Genomic_DNA"/>
</dbReference>
<evidence type="ECO:0000256" key="3">
    <source>
        <dbReference type="ARBA" id="ARBA00022676"/>
    </source>
</evidence>
<feature type="transmembrane region" description="Helical" evidence="9">
    <location>
        <begin position="364"/>
        <end position="381"/>
    </location>
</feature>
<feature type="transmembrane region" description="Helical" evidence="9">
    <location>
        <begin position="49"/>
        <end position="67"/>
    </location>
</feature>
<evidence type="ECO:0000256" key="4">
    <source>
        <dbReference type="ARBA" id="ARBA00022679"/>
    </source>
</evidence>
<gene>
    <name evidence="11" type="ORF">SAMN04489716_9559</name>
</gene>
<dbReference type="GO" id="GO:0009103">
    <property type="term" value="P:lipopolysaccharide biosynthetic process"/>
    <property type="evidence" value="ECO:0007669"/>
    <property type="project" value="UniProtKB-ARBA"/>
</dbReference>
<dbReference type="STRING" id="113562.SAMN04489716_9559"/>